<feature type="region of interest" description="Disordered" evidence="3">
    <location>
        <begin position="716"/>
        <end position="735"/>
    </location>
</feature>
<dbReference type="SMART" id="SM00320">
    <property type="entry name" value="WD40"/>
    <property type="match status" value="6"/>
</dbReference>
<feature type="compositionally biased region" description="Polar residues" evidence="3">
    <location>
        <begin position="767"/>
        <end position="781"/>
    </location>
</feature>
<dbReference type="EMBL" id="QGNW01000003">
    <property type="protein sequence ID" value="RVX22637.1"/>
    <property type="molecule type" value="Genomic_DNA"/>
</dbReference>
<comment type="caution">
    <text evidence="4">The sequence shown here is derived from an EMBL/GenBank/DDBJ whole genome shotgun (WGS) entry which is preliminary data.</text>
</comment>
<evidence type="ECO:0000256" key="3">
    <source>
        <dbReference type="SAM" id="MobiDB-lite"/>
    </source>
</evidence>
<accession>A0A438KN71</accession>
<keyword evidence="2" id="KW-0175">Coiled coil</keyword>
<dbReference type="InterPro" id="IPR036322">
    <property type="entry name" value="WD40_repeat_dom_sf"/>
</dbReference>
<protein>
    <submittedName>
        <fullName evidence="4">Protein NEDD1</fullName>
    </submittedName>
</protein>
<sequence length="859" mass="93186">MTTSHFADPSIAMLSTSGGDTVKLFDVSLGLGDPCTLSYSPSPGHHVYSVKWSHTNLVVASAGEDKKISLWRKNGQIIGTIPVFGSESGENIEISLFQFQESIFAINFSNKGSRYICSGGSGKVVRIWDLRRRCCIKWLRGHTDVITGAMYNYKDEHLASISLNGVLILHNHASGAKVAELKDPNQQVLRVLDYSRISRHLLVTAGDDGSIHLWDTTGHSPKVSWLKQHSAPTAGVTFSPSNDKMIASVGLDKKLYTFDRGFRRPSFCIPYEMPFSSLAFRDDGWTLAAGTSHGQVVFYDVRGKPQPFSILCAYGNSEVNSSCSIFGPLKPSTTICYACHHHDGGASMLTCGSPSVKVFDRLLNIYSSDQAVTSLCWQRSKPVIVDESNCSPEIALMGGATEDSVIIPDPLPSVTSSSLSLSMALPDSQNPGRIGPSTEASSLTVTSGGSMSSSLCLSMAEETPSRSHLRLGGTLAKLRAPHSGYTFKDDMEVFSPLVDVQPLTPTLDKLWDDHEGAKKDYLPFDKKPSSLFSSPSRRSSIAEGEGNNHPIFNWKSNSTSRQDTHASLTAPGSSTTSSFKSEDSSITPPKAWGGERFSDKFTHHRQPTLSRFGMLAASGLASGSMFSGLQELWSSTSHMSGSSSSNQNLTFGNLRAKDFSFNQETPLGVPENFPSISVSLPLDTKAVTRQANLELPGSPASLTLPRRFSTYAERISTTLSSSDGTSPVGSPKIKKTGAETRAEILNGLFNSVTSAASEAGTHPMGGTSLSQKGPSQSDTQQGTSFTLQMFQSTLEETLDSFQKSIHKDMRNLHIEILRQFHIQETEISSVASSILENQAELMKEIQSLRKENQQLRQLL</sequence>
<dbReference type="AlphaFoldDB" id="A0A438KN71"/>
<evidence type="ECO:0000256" key="2">
    <source>
        <dbReference type="SAM" id="Coils"/>
    </source>
</evidence>
<proteinExistence type="predicted"/>
<dbReference type="GO" id="GO:0140496">
    <property type="term" value="F:gamma-tubulin complex binding"/>
    <property type="evidence" value="ECO:0007669"/>
    <property type="project" value="InterPro"/>
</dbReference>
<feature type="region of interest" description="Disordered" evidence="3">
    <location>
        <begin position="757"/>
        <end position="781"/>
    </location>
</feature>
<feature type="coiled-coil region" evidence="2">
    <location>
        <begin position="831"/>
        <end position="858"/>
    </location>
</feature>
<feature type="compositionally biased region" description="Low complexity" evidence="3">
    <location>
        <begin position="530"/>
        <end position="539"/>
    </location>
</feature>
<dbReference type="Pfam" id="PF00400">
    <property type="entry name" value="WD40"/>
    <property type="match status" value="2"/>
</dbReference>
<name>A0A438KN71_VITVI</name>
<dbReference type="InterPro" id="IPR044621">
    <property type="entry name" value="NEDD1"/>
</dbReference>
<evidence type="ECO:0000256" key="1">
    <source>
        <dbReference type="PROSITE-ProRule" id="PRU00221"/>
    </source>
</evidence>
<feature type="repeat" description="WD" evidence="1">
    <location>
        <begin position="201"/>
        <end position="215"/>
    </location>
</feature>
<evidence type="ECO:0000313" key="5">
    <source>
        <dbReference type="Proteomes" id="UP000288805"/>
    </source>
</evidence>
<dbReference type="InterPro" id="IPR015943">
    <property type="entry name" value="WD40/YVTN_repeat-like_dom_sf"/>
</dbReference>
<dbReference type="InterPro" id="IPR001680">
    <property type="entry name" value="WD40_rpt"/>
</dbReference>
<gene>
    <name evidence="4" type="primary">NEDD1_2</name>
    <name evidence="4" type="ORF">CK203_012514</name>
</gene>
<dbReference type="Gene3D" id="2.130.10.10">
    <property type="entry name" value="YVTN repeat-like/Quinoprotein amine dehydrogenase"/>
    <property type="match status" value="2"/>
</dbReference>
<feature type="compositionally biased region" description="Polar residues" evidence="3">
    <location>
        <begin position="554"/>
        <end position="572"/>
    </location>
</feature>
<dbReference type="SUPFAM" id="SSF50978">
    <property type="entry name" value="WD40 repeat-like"/>
    <property type="match status" value="1"/>
</dbReference>
<feature type="region of interest" description="Disordered" evidence="3">
    <location>
        <begin position="530"/>
        <end position="597"/>
    </location>
</feature>
<dbReference type="PANTHER" id="PTHR45096:SF1">
    <property type="entry name" value="PROTEIN NEDD1"/>
    <property type="match status" value="1"/>
</dbReference>
<dbReference type="Proteomes" id="UP000288805">
    <property type="component" value="Unassembled WGS sequence"/>
</dbReference>
<feature type="region of interest" description="Disordered" evidence="3">
    <location>
        <begin position="425"/>
        <end position="447"/>
    </location>
</feature>
<dbReference type="GO" id="GO:0010968">
    <property type="term" value="P:regulation of microtubule nucleation"/>
    <property type="evidence" value="ECO:0007669"/>
    <property type="project" value="InterPro"/>
</dbReference>
<keyword evidence="1" id="KW-0853">WD repeat</keyword>
<reference evidence="4 5" key="1">
    <citation type="journal article" date="2018" name="PLoS Genet.">
        <title>Population sequencing reveals clonal diversity and ancestral inbreeding in the grapevine cultivar Chardonnay.</title>
        <authorList>
            <person name="Roach M.J."/>
            <person name="Johnson D.L."/>
            <person name="Bohlmann J."/>
            <person name="van Vuuren H.J."/>
            <person name="Jones S.J."/>
            <person name="Pretorius I.S."/>
            <person name="Schmidt S.A."/>
            <person name="Borneman A.R."/>
        </authorList>
    </citation>
    <scope>NUCLEOTIDE SEQUENCE [LARGE SCALE GENOMIC DNA]</scope>
    <source>
        <strain evidence="5">cv. Chardonnay</strain>
        <tissue evidence="4">Leaf</tissue>
    </source>
</reference>
<feature type="compositionally biased region" description="Low complexity" evidence="3">
    <location>
        <begin position="573"/>
        <end position="587"/>
    </location>
</feature>
<organism evidence="4 5">
    <name type="scientific">Vitis vinifera</name>
    <name type="common">Grape</name>
    <dbReference type="NCBI Taxonomy" id="29760"/>
    <lineage>
        <taxon>Eukaryota</taxon>
        <taxon>Viridiplantae</taxon>
        <taxon>Streptophyta</taxon>
        <taxon>Embryophyta</taxon>
        <taxon>Tracheophyta</taxon>
        <taxon>Spermatophyta</taxon>
        <taxon>Magnoliopsida</taxon>
        <taxon>eudicotyledons</taxon>
        <taxon>Gunneridae</taxon>
        <taxon>Pentapetalae</taxon>
        <taxon>rosids</taxon>
        <taxon>Vitales</taxon>
        <taxon>Vitaceae</taxon>
        <taxon>Viteae</taxon>
        <taxon>Vitis</taxon>
    </lineage>
</organism>
<dbReference type="PROSITE" id="PS50082">
    <property type="entry name" value="WD_REPEATS_2"/>
    <property type="match status" value="1"/>
</dbReference>
<evidence type="ECO:0000313" key="4">
    <source>
        <dbReference type="EMBL" id="RVX22637.1"/>
    </source>
</evidence>
<dbReference type="PANTHER" id="PTHR45096">
    <property type="entry name" value="PROTEIN NEDD1"/>
    <property type="match status" value="1"/>
</dbReference>
<feature type="compositionally biased region" description="Polar residues" evidence="3">
    <location>
        <begin position="716"/>
        <end position="728"/>
    </location>
</feature>